<proteinExistence type="predicted"/>
<reference evidence="1" key="1">
    <citation type="submission" date="2021-05" db="EMBL/GenBank/DDBJ databases">
        <authorList>
            <person name="Alioto T."/>
            <person name="Alioto T."/>
            <person name="Gomez Garrido J."/>
        </authorList>
    </citation>
    <scope>NUCLEOTIDE SEQUENCE</scope>
</reference>
<organism evidence="1">
    <name type="scientific">Cacopsylla melanoneura</name>
    <dbReference type="NCBI Taxonomy" id="428564"/>
    <lineage>
        <taxon>Eukaryota</taxon>
        <taxon>Metazoa</taxon>
        <taxon>Ecdysozoa</taxon>
        <taxon>Arthropoda</taxon>
        <taxon>Hexapoda</taxon>
        <taxon>Insecta</taxon>
        <taxon>Pterygota</taxon>
        <taxon>Neoptera</taxon>
        <taxon>Paraneoptera</taxon>
        <taxon>Hemiptera</taxon>
        <taxon>Sternorrhyncha</taxon>
        <taxon>Psylloidea</taxon>
        <taxon>Psyllidae</taxon>
        <taxon>Psyllinae</taxon>
        <taxon>Cacopsylla</taxon>
    </lineage>
</organism>
<dbReference type="EMBL" id="HBUF01623693">
    <property type="protein sequence ID" value="CAG6781589.1"/>
    <property type="molecule type" value="Transcribed_RNA"/>
</dbReference>
<dbReference type="AlphaFoldDB" id="A0A8D9F977"/>
<name>A0A8D9F977_9HEMI</name>
<accession>A0A8D9F977</accession>
<sequence>MCLPVIYLFTRNVLHPLHRSSHALFQVSAHQPTPQRKLVTLLVMPTIFTTIIMLRHTTMLHPHTLHPPPPIVPLVEVDPIHTLLPGWQSMILTEILDPRLPELYQHPLTLRRGLHRTV</sequence>
<dbReference type="EMBL" id="HBUF01623692">
    <property type="protein sequence ID" value="CAG6781587.1"/>
    <property type="molecule type" value="Transcribed_RNA"/>
</dbReference>
<evidence type="ECO:0000313" key="1">
    <source>
        <dbReference type="EMBL" id="CAG6781587.1"/>
    </source>
</evidence>
<protein>
    <submittedName>
        <fullName evidence="1">Uncharacterized protein</fullName>
    </submittedName>
</protein>